<dbReference type="PANTHER" id="PTHR43788">
    <property type="entry name" value="DNA2/NAM7 HELICASE FAMILY MEMBER"/>
    <property type="match status" value="1"/>
</dbReference>
<dbReference type="InterPro" id="IPR027417">
    <property type="entry name" value="P-loop_NTPase"/>
</dbReference>
<dbReference type="EMBL" id="KZ857468">
    <property type="protein sequence ID" value="RDX43223.1"/>
    <property type="molecule type" value="Genomic_DNA"/>
</dbReference>
<dbReference type="CDD" id="cd17934">
    <property type="entry name" value="DEXXQc_Upf1-like"/>
    <property type="match status" value="1"/>
</dbReference>
<dbReference type="SUPFAM" id="SSF52540">
    <property type="entry name" value="P-loop containing nucleoside triphosphate hydrolases"/>
    <property type="match status" value="1"/>
</dbReference>
<gene>
    <name evidence="1" type="ORF">OH76DRAFT_1361428</name>
</gene>
<evidence type="ECO:0000313" key="2">
    <source>
        <dbReference type="Proteomes" id="UP000256964"/>
    </source>
</evidence>
<dbReference type="OrthoDB" id="6513042at2759"/>
<proteinExistence type="predicted"/>
<dbReference type="InterPro" id="IPR050534">
    <property type="entry name" value="Coronavir_polyprotein_1ab"/>
</dbReference>
<dbReference type="GO" id="GO:0043139">
    <property type="term" value="F:5'-3' DNA helicase activity"/>
    <property type="evidence" value="ECO:0007669"/>
    <property type="project" value="TreeGrafter"/>
</dbReference>
<dbReference type="Pfam" id="PF13604">
    <property type="entry name" value="AAA_30"/>
    <property type="match status" value="1"/>
</dbReference>
<keyword evidence="1" id="KW-0378">Hydrolase</keyword>
<feature type="non-terminal residue" evidence="1">
    <location>
        <position position="1"/>
    </location>
</feature>
<evidence type="ECO:0000313" key="1">
    <source>
        <dbReference type="EMBL" id="RDX43223.1"/>
    </source>
</evidence>
<dbReference type="Proteomes" id="UP000256964">
    <property type="component" value="Unassembled WGS sequence"/>
</dbReference>
<dbReference type="GO" id="GO:0003676">
    <property type="term" value="F:nucleic acid binding"/>
    <property type="evidence" value="ECO:0007669"/>
    <property type="project" value="InterPro"/>
</dbReference>
<dbReference type="GO" id="GO:0016787">
    <property type="term" value="F:hydrolase activity"/>
    <property type="evidence" value="ECO:0007669"/>
    <property type="project" value="UniProtKB-KW"/>
</dbReference>
<protein>
    <submittedName>
        <fullName evidence="1">P-loop containing nucleoside triphosphate hydrolase protein</fullName>
    </submittedName>
</protein>
<dbReference type="AlphaFoldDB" id="A0A371CSF1"/>
<dbReference type="Gene3D" id="3.40.50.300">
    <property type="entry name" value="P-loop containing nucleotide triphosphate hydrolases"/>
    <property type="match status" value="1"/>
</dbReference>
<dbReference type="InterPro" id="IPR036397">
    <property type="entry name" value="RNaseH_sf"/>
</dbReference>
<dbReference type="PANTHER" id="PTHR43788:SF8">
    <property type="entry name" value="DNA-BINDING PROTEIN SMUBP-2"/>
    <property type="match status" value="1"/>
</dbReference>
<name>A0A371CSF1_9APHY</name>
<reference evidence="1 2" key="1">
    <citation type="journal article" date="2018" name="Biotechnol. Biofuels">
        <title>Integrative visual omics of the white-rot fungus Polyporus brumalis exposes the biotechnological potential of its oxidative enzymes for delignifying raw plant biomass.</title>
        <authorList>
            <person name="Miyauchi S."/>
            <person name="Rancon A."/>
            <person name="Drula E."/>
            <person name="Hage H."/>
            <person name="Chaduli D."/>
            <person name="Favel A."/>
            <person name="Grisel S."/>
            <person name="Henrissat B."/>
            <person name="Herpoel-Gimbert I."/>
            <person name="Ruiz-Duenas F.J."/>
            <person name="Chevret D."/>
            <person name="Hainaut M."/>
            <person name="Lin J."/>
            <person name="Wang M."/>
            <person name="Pangilinan J."/>
            <person name="Lipzen A."/>
            <person name="Lesage-Meessen L."/>
            <person name="Navarro D."/>
            <person name="Riley R."/>
            <person name="Grigoriev I.V."/>
            <person name="Zhou S."/>
            <person name="Raouche S."/>
            <person name="Rosso M.N."/>
        </authorList>
    </citation>
    <scope>NUCLEOTIDE SEQUENCE [LARGE SCALE GENOMIC DNA]</scope>
    <source>
        <strain evidence="1 2">BRFM 1820</strain>
    </source>
</reference>
<organism evidence="1 2">
    <name type="scientific">Lentinus brumalis</name>
    <dbReference type="NCBI Taxonomy" id="2498619"/>
    <lineage>
        <taxon>Eukaryota</taxon>
        <taxon>Fungi</taxon>
        <taxon>Dikarya</taxon>
        <taxon>Basidiomycota</taxon>
        <taxon>Agaricomycotina</taxon>
        <taxon>Agaricomycetes</taxon>
        <taxon>Polyporales</taxon>
        <taxon>Polyporaceae</taxon>
        <taxon>Lentinus</taxon>
    </lineage>
</organism>
<sequence length="640" mass="71719">RPSPVHNLNMSGVLHQDILPHSLDIVPSAIAIRKLTLKTSGAIARHVLDNDVEVLGVAVRLSSSGAVDAVAFTTLNVVFYLDSSGTHASMNKARTELERMLDDPRCVLAGFGMARLALHLYRHFGVHVQGVDLSTLFARSTRTPQTPAEFASDKIHPRVNKHRIHALWYHHEERDVCLRAWLSAVLAQHSFSAIQYAAKVQTRNLQDVELRCLSELVMNVELLEAERPTHMESEFEHVEMDGDGQLRVRNARFNTRVRPSRQTSVVLETAHGQSVIGHAVRSEGKETGIKVVGGNFRGAVERIRVIGREESTNAELARDEFILLVLCGNIGSLTESRFIRMLWFPTQAAPQRLARGGANTTNLGARSAAYARLNSSQKEVVNAMWSDDEPLVVAHGPPGTGKTTTIASALERWDRDGEPVWVIAQSNVGVKNIARTLIKYAVDFKLIVSKEFYVEWHEHLYESIRERLIRSDDLFSDPVSTERRLGGSTTILCTISMLSNPALDNCGVFHIAPVERLVVDEASQIDSFELMHLFHKFKHLEKVCIFGDPKQLPPYGQETAPQMKTIFDTKHLKPFAYFLNTQYRMPIPLGQFISEEVYNSKLQSVHNIADKSCVYFVDVRKGREQSVGSSWRVSAILSRQ</sequence>
<dbReference type="STRING" id="139420.A0A371CSF1"/>
<keyword evidence="2" id="KW-1185">Reference proteome</keyword>
<accession>A0A371CSF1</accession>
<dbReference type="Gene3D" id="3.30.420.10">
    <property type="entry name" value="Ribonuclease H-like superfamily/Ribonuclease H"/>
    <property type="match status" value="1"/>
</dbReference>